<dbReference type="GO" id="GO:0051537">
    <property type="term" value="F:2 iron, 2 sulfur cluster binding"/>
    <property type="evidence" value="ECO:0007669"/>
    <property type="project" value="UniProtKB-KW"/>
</dbReference>
<feature type="domain" description="Iron-binding zinc finger CDGSH type" evidence="6">
    <location>
        <begin position="32"/>
        <end position="66"/>
    </location>
</feature>
<evidence type="ECO:0000256" key="5">
    <source>
        <dbReference type="SAM" id="MobiDB-lite"/>
    </source>
</evidence>
<dbReference type="SMART" id="SM00704">
    <property type="entry name" value="ZnF_CDGSH"/>
    <property type="match status" value="1"/>
</dbReference>
<dbReference type="GO" id="GO:0046872">
    <property type="term" value="F:metal ion binding"/>
    <property type="evidence" value="ECO:0007669"/>
    <property type="project" value="UniProtKB-KW"/>
</dbReference>
<keyword evidence="8" id="KW-1185">Reference proteome</keyword>
<dbReference type="Pfam" id="PF09360">
    <property type="entry name" value="zf-CDGSH"/>
    <property type="match status" value="1"/>
</dbReference>
<organism evidence="7 8">
    <name type="scientific">Roseisolibacter agri</name>
    <dbReference type="NCBI Taxonomy" id="2014610"/>
    <lineage>
        <taxon>Bacteria</taxon>
        <taxon>Pseudomonadati</taxon>
        <taxon>Gemmatimonadota</taxon>
        <taxon>Gemmatimonadia</taxon>
        <taxon>Gemmatimonadales</taxon>
        <taxon>Gemmatimonadaceae</taxon>
        <taxon>Roseisolibacter</taxon>
    </lineage>
</organism>
<dbReference type="AlphaFoldDB" id="A0AA37V083"/>
<dbReference type="Gene3D" id="3.40.5.90">
    <property type="entry name" value="CDGSH iron-sulfur domain, mitoNEET-type"/>
    <property type="match status" value="1"/>
</dbReference>
<evidence type="ECO:0000313" key="8">
    <source>
        <dbReference type="Proteomes" id="UP001161325"/>
    </source>
</evidence>
<evidence type="ECO:0000256" key="2">
    <source>
        <dbReference type="ARBA" id="ARBA00022723"/>
    </source>
</evidence>
<name>A0AA37V083_9BACT</name>
<dbReference type="Proteomes" id="UP001161325">
    <property type="component" value="Unassembled WGS sequence"/>
</dbReference>
<dbReference type="EMBL" id="BRXS01000001">
    <property type="protein sequence ID" value="GLC23995.1"/>
    <property type="molecule type" value="Genomic_DNA"/>
</dbReference>
<comment type="caution">
    <text evidence="7">The sequence shown here is derived from an EMBL/GenBank/DDBJ whole genome shotgun (WGS) entry which is preliminary data.</text>
</comment>
<dbReference type="GO" id="GO:0005737">
    <property type="term" value="C:cytoplasm"/>
    <property type="evidence" value="ECO:0007669"/>
    <property type="project" value="UniProtKB-ARBA"/>
</dbReference>
<keyword evidence="1" id="KW-0001">2Fe-2S</keyword>
<sequence length="118" mass="11598">MDRITITVRNNGSLFISGDDMAKVRLVDHEGNEISTEGRKAISLCRCGGSTKKPFCDGTHSKIGFVGAIAAQQAFDAAKAAGAPAAAATEAATTAAAASVPAPDAPAGGTPTGGPANG</sequence>
<accession>A0AA37V083</accession>
<keyword evidence="4" id="KW-0411">Iron-sulfur</keyword>
<protein>
    <recommendedName>
        <fullName evidence="6">Iron-binding zinc finger CDGSH type domain-containing protein</fullName>
    </recommendedName>
</protein>
<keyword evidence="2" id="KW-0479">Metal-binding</keyword>
<dbReference type="RefSeq" id="WP_284348442.1">
    <property type="nucleotide sequence ID" value="NZ_BRXS01000001.1"/>
</dbReference>
<evidence type="ECO:0000256" key="1">
    <source>
        <dbReference type="ARBA" id="ARBA00022714"/>
    </source>
</evidence>
<evidence type="ECO:0000256" key="4">
    <source>
        <dbReference type="ARBA" id="ARBA00023014"/>
    </source>
</evidence>
<feature type="compositionally biased region" description="Low complexity" evidence="5">
    <location>
        <begin position="92"/>
        <end position="109"/>
    </location>
</feature>
<keyword evidence="3" id="KW-0408">Iron</keyword>
<reference evidence="7" key="1">
    <citation type="submission" date="2022-08" db="EMBL/GenBank/DDBJ databases">
        <title>Draft genome sequencing of Roseisolibacter agri AW1220.</title>
        <authorList>
            <person name="Tobiishi Y."/>
            <person name="Tonouchi A."/>
        </authorList>
    </citation>
    <scope>NUCLEOTIDE SEQUENCE</scope>
    <source>
        <strain evidence="7">AW1220</strain>
    </source>
</reference>
<dbReference type="InterPro" id="IPR018967">
    <property type="entry name" value="FeS-contain_CDGSH-typ"/>
</dbReference>
<feature type="region of interest" description="Disordered" evidence="5">
    <location>
        <begin position="92"/>
        <end position="118"/>
    </location>
</feature>
<evidence type="ECO:0000313" key="7">
    <source>
        <dbReference type="EMBL" id="GLC23995.1"/>
    </source>
</evidence>
<proteinExistence type="predicted"/>
<evidence type="ECO:0000256" key="3">
    <source>
        <dbReference type="ARBA" id="ARBA00023004"/>
    </source>
</evidence>
<dbReference type="InterPro" id="IPR042216">
    <property type="entry name" value="MitoNEET_CISD"/>
</dbReference>
<gene>
    <name evidence="7" type="ORF">rosag_05080</name>
</gene>
<evidence type="ECO:0000259" key="6">
    <source>
        <dbReference type="SMART" id="SM00704"/>
    </source>
</evidence>